<feature type="region of interest" description="Disordered" evidence="3">
    <location>
        <begin position="180"/>
        <end position="216"/>
    </location>
</feature>
<dbReference type="InterPro" id="IPR050227">
    <property type="entry name" value="Rab"/>
</dbReference>
<dbReference type="PROSITE" id="PS51420">
    <property type="entry name" value="RHO"/>
    <property type="match status" value="1"/>
</dbReference>
<dbReference type="InterPro" id="IPR001806">
    <property type="entry name" value="Small_GTPase"/>
</dbReference>
<comment type="caution">
    <text evidence="4">The sequence shown here is derived from an EMBL/GenBank/DDBJ whole genome shotgun (WGS) entry which is preliminary data.</text>
</comment>
<dbReference type="InterPro" id="IPR005225">
    <property type="entry name" value="Small_GTP-bd"/>
</dbReference>
<evidence type="ECO:0000313" key="5">
    <source>
        <dbReference type="Proteomes" id="UP001295684"/>
    </source>
</evidence>
<evidence type="ECO:0000256" key="2">
    <source>
        <dbReference type="ARBA" id="ARBA00023134"/>
    </source>
</evidence>
<dbReference type="Gene3D" id="3.40.50.300">
    <property type="entry name" value="P-loop containing nucleotide triphosphate hydrolases"/>
    <property type="match status" value="1"/>
</dbReference>
<dbReference type="PROSITE" id="PS51419">
    <property type="entry name" value="RAB"/>
    <property type="match status" value="1"/>
</dbReference>
<keyword evidence="1" id="KW-0547">Nucleotide-binding</keyword>
<keyword evidence="5" id="KW-1185">Reference proteome</keyword>
<dbReference type="GO" id="GO:0003924">
    <property type="term" value="F:GTPase activity"/>
    <property type="evidence" value="ECO:0007669"/>
    <property type="project" value="InterPro"/>
</dbReference>
<dbReference type="PRINTS" id="PR00449">
    <property type="entry name" value="RASTRNSFRMNG"/>
</dbReference>
<keyword evidence="2" id="KW-0342">GTP-binding</keyword>
<dbReference type="NCBIfam" id="TIGR00231">
    <property type="entry name" value="small_GTP"/>
    <property type="match status" value="1"/>
</dbReference>
<dbReference type="EMBL" id="CAMPGE010021643">
    <property type="protein sequence ID" value="CAI2379779.1"/>
    <property type="molecule type" value="Genomic_DNA"/>
</dbReference>
<evidence type="ECO:0000256" key="1">
    <source>
        <dbReference type="ARBA" id="ARBA00022741"/>
    </source>
</evidence>
<dbReference type="FunFam" id="3.40.50.300:FF:000808">
    <property type="entry name" value="Small GTP-binding protein, putative"/>
    <property type="match status" value="1"/>
</dbReference>
<accession>A0AAD1XVR9</accession>
<dbReference type="PANTHER" id="PTHR47977">
    <property type="entry name" value="RAS-RELATED PROTEIN RAB"/>
    <property type="match status" value="1"/>
</dbReference>
<dbReference type="AlphaFoldDB" id="A0AAD1XVR9"/>
<dbReference type="SUPFAM" id="SSF52540">
    <property type="entry name" value="P-loop containing nucleoside triphosphate hydrolases"/>
    <property type="match status" value="1"/>
</dbReference>
<dbReference type="Pfam" id="PF00071">
    <property type="entry name" value="Ras"/>
    <property type="match status" value="1"/>
</dbReference>
<protein>
    <submittedName>
        <fullName evidence="4">Uncharacterized protein</fullName>
    </submittedName>
</protein>
<dbReference type="SMART" id="SM00174">
    <property type="entry name" value="RHO"/>
    <property type="match status" value="1"/>
</dbReference>
<dbReference type="SMART" id="SM00173">
    <property type="entry name" value="RAS"/>
    <property type="match status" value="1"/>
</dbReference>
<name>A0AAD1XVR9_EUPCR</name>
<reference evidence="4" key="1">
    <citation type="submission" date="2023-07" db="EMBL/GenBank/DDBJ databases">
        <authorList>
            <consortium name="AG Swart"/>
            <person name="Singh M."/>
            <person name="Singh A."/>
            <person name="Seah K."/>
            <person name="Emmerich C."/>
        </authorList>
    </citation>
    <scope>NUCLEOTIDE SEQUENCE</scope>
    <source>
        <strain evidence="4">DP1</strain>
    </source>
</reference>
<dbReference type="SMART" id="SM00176">
    <property type="entry name" value="RAN"/>
    <property type="match status" value="1"/>
</dbReference>
<dbReference type="GO" id="GO:0005525">
    <property type="term" value="F:GTP binding"/>
    <property type="evidence" value="ECO:0007669"/>
    <property type="project" value="UniProtKB-KW"/>
</dbReference>
<dbReference type="PROSITE" id="PS51421">
    <property type="entry name" value="RAS"/>
    <property type="match status" value="1"/>
</dbReference>
<evidence type="ECO:0000313" key="4">
    <source>
        <dbReference type="EMBL" id="CAI2379779.1"/>
    </source>
</evidence>
<gene>
    <name evidence="4" type="ORF">ECRASSUSDP1_LOCUS21196</name>
</gene>
<organism evidence="4 5">
    <name type="scientific">Euplotes crassus</name>
    <dbReference type="NCBI Taxonomy" id="5936"/>
    <lineage>
        <taxon>Eukaryota</taxon>
        <taxon>Sar</taxon>
        <taxon>Alveolata</taxon>
        <taxon>Ciliophora</taxon>
        <taxon>Intramacronucleata</taxon>
        <taxon>Spirotrichea</taxon>
        <taxon>Hypotrichia</taxon>
        <taxon>Euplotida</taxon>
        <taxon>Euplotidae</taxon>
        <taxon>Moneuplotes</taxon>
    </lineage>
</organism>
<sequence>METRMRKKPTIKHKIVLLGDIAVGKTSIFQRFIEKDMSKDHNPTIGCCYNFINIEEKDYTKRIELWDTAGQERFHSLAALYYKNAQAALVVYDVTNKNSLTQAQRWIDELNEKANPNILIVLAGNKVDLQDERVITEEQGINFAEEYGCIFKEVSALKNTNIKELFDQIVEKLPTKEALDKLRGSGGEGDPTNGSTSLRQGKSEEEEEGCVGSCVI</sequence>
<dbReference type="Proteomes" id="UP001295684">
    <property type="component" value="Unassembled WGS sequence"/>
</dbReference>
<dbReference type="InterPro" id="IPR027417">
    <property type="entry name" value="P-loop_NTPase"/>
</dbReference>
<dbReference type="SMART" id="SM00175">
    <property type="entry name" value="RAB"/>
    <property type="match status" value="1"/>
</dbReference>
<proteinExistence type="predicted"/>
<evidence type="ECO:0000256" key="3">
    <source>
        <dbReference type="SAM" id="MobiDB-lite"/>
    </source>
</evidence>